<dbReference type="CDD" id="cd00130">
    <property type="entry name" value="PAS"/>
    <property type="match status" value="5"/>
</dbReference>
<evidence type="ECO:0000259" key="2">
    <source>
        <dbReference type="PROSITE" id="PS50111"/>
    </source>
</evidence>
<evidence type="ECO:0000256" key="1">
    <source>
        <dbReference type="PROSITE-ProRule" id="PRU00284"/>
    </source>
</evidence>
<keyword evidence="1" id="KW-0807">Transducer</keyword>
<feature type="domain" description="PAS" evidence="3">
    <location>
        <begin position="513"/>
        <end position="547"/>
    </location>
</feature>
<evidence type="ECO:0000259" key="4">
    <source>
        <dbReference type="PROSITE" id="PS50113"/>
    </source>
</evidence>
<dbReference type="RefSeq" id="WP_214155830.1">
    <property type="nucleotide sequence ID" value="NZ_JAHBAY010000004.1"/>
</dbReference>
<dbReference type="InterPro" id="IPR004089">
    <property type="entry name" value="MCPsignal_dom"/>
</dbReference>
<dbReference type="PROSITE" id="PS50111">
    <property type="entry name" value="CHEMOTAXIS_TRANSDUC_2"/>
    <property type="match status" value="1"/>
</dbReference>
<evidence type="ECO:0000313" key="6">
    <source>
        <dbReference type="Proteomes" id="UP001197247"/>
    </source>
</evidence>
<comment type="caution">
    <text evidence="5">The sequence shown here is derived from an EMBL/GenBank/DDBJ whole genome shotgun (WGS) entry which is preliminary data.</text>
</comment>
<dbReference type="PROSITE" id="PS50112">
    <property type="entry name" value="PAS"/>
    <property type="match status" value="3"/>
</dbReference>
<dbReference type="SMART" id="SM00086">
    <property type="entry name" value="PAC"/>
    <property type="match status" value="5"/>
</dbReference>
<keyword evidence="6" id="KW-1185">Reference proteome</keyword>
<feature type="domain" description="PAS" evidence="3">
    <location>
        <begin position="392"/>
        <end position="442"/>
    </location>
</feature>
<dbReference type="SMART" id="SM00091">
    <property type="entry name" value="PAS"/>
    <property type="match status" value="5"/>
</dbReference>
<dbReference type="NCBIfam" id="TIGR00229">
    <property type="entry name" value="sensory_box"/>
    <property type="match status" value="5"/>
</dbReference>
<dbReference type="InterPro" id="IPR001610">
    <property type="entry name" value="PAC"/>
</dbReference>
<feature type="domain" description="PAC" evidence="4">
    <location>
        <begin position="444"/>
        <end position="496"/>
    </location>
</feature>
<dbReference type="PROSITE" id="PS50113">
    <property type="entry name" value="PAC"/>
    <property type="match status" value="3"/>
</dbReference>
<dbReference type="SUPFAM" id="SSF55785">
    <property type="entry name" value="PYP-like sensor domain (PAS domain)"/>
    <property type="match status" value="5"/>
</dbReference>
<reference evidence="5 6" key="1">
    <citation type="submission" date="2021-05" db="EMBL/GenBank/DDBJ databases">
        <title>Kineosporia and Streptomyces sp. nov. two new marine actinobacteria isolated from Coral.</title>
        <authorList>
            <person name="Buangrab K."/>
            <person name="Sutthacheep M."/>
            <person name="Yeemin T."/>
            <person name="Harunari E."/>
            <person name="Igarashi Y."/>
            <person name="Kanchanasin P."/>
            <person name="Tanasupawat S."/>
            <person name="Phongsopitanun W."/>
        </authorList>
    </citation>
    <scope>NUCLEOTIDE SEQUENCE [LARGE SCALE GENOMIC DNA]</scope>
    <source>
        <strain evidence="5 6">J2-2</strain>
    </source>
</reference>
<organism evidence="5 6">
    <name type="scientific">Kineosporia corallincola</name>
    <dbReference type="NCBI Taxonomy" id="2835133"/>
    <lineage>
        <taxon>Bacteria</taxon>
        <taxon>Bacillati</taxon>
        <taxon>Actinomycetota</taxon>
        <taxon>Actinomycetes</taxon>
        <taxon>Kineosporiales</taxon>
        <taxon>Kineosporiaceae</taxon>
        <taxon>Kineosporia</taxon>
    </lineage>
</organism>
<dbReference type="Proteomes" id="UP001197247">
    <property type="component" value="Unassembled WGS sequence"/>
</dbReference>
<dbReference type="InterPro" id="IPR035965">
    <property type="entry name" value="PAS-like_dom_sf"/>
</dbReference>
<dbReference type="PRINTS" id="PR00260">
    <property type="entry name" value="CHEMTRNSDUCR"/>
</dbReference>
<dbReference type="InterPro" id="IPR050903">
    <property type="entry name" value="Bact_Chemotaxis_MeTrfase"/>
</dbReference>
<feature type="domain" description="Methyl-accepting transducer" evidence="2">
    <location>
        <begin position="736"/>
        <end position="901"/>
    </location>
</feature>
<sequence length="939" mass="103820">MTDDTLALGVDEDLLTAACVDIVTSGFLVLVVDAGSESIVSVTPGTARALGLGDDELTGRTVEQVLDRRLIELPGPRPQPGGWSTAEPPLALTAGGTTLAVRLVHRAQAGERTLLVLRDLSETVEMMAGWQAELGALTARSLRIEFTPSGEITQADERALELFGHAEADLVGRPHDTLCDPQAGDDAGLRELWTQVPGEPVDGVFRRRTADGEPVWLRGHYIPIPGIDGRVARIVLIAEDAGDEMRRRTDLEGKVSAIDRSQAVIEFALDGTVLEANDNFLSIMDYDRSEVVGFHHRAFVLPDYAESAAYQEFWSRLRNGEFISGEFHRLGRDDRDIWLQATYNPVLDPDGRPWKVIKYALDITAEKNRTAEFEGKVVAIDRSQAVIEFGLDGTVITANQNFLRVMGYELDDVIGRHHRMFLAADTDEADYEEFWHRLRRGEFVTGEFRRRSASGEDVWLRATYNPVLDPDGRPWKVIKYALDVTAEKMRAADYAGKMTAIDRSQLVIEFATDGTILSANQNFQDLLGYTADELAGQHHRVLVRPDEAADPAYDLFWERLARGEFNSGEYRRVTKDGSEVWIRATYNPVFGADGKPYKIVKFATDVTGEKLRSAELSGRLGAVDRAQAVAEFDLGGKLLTANENFMRTMGYAQEEILGQPHSMFCTREYVTSDTYRDFWMRLRKGELISGRFHRKGKFGRDVWIQASYSPIPGLDGRPLRVIKYAYDVTGFVSLQQRLQVKSRAMAETAQKLGELVTTAAGRCTRSDLMVSQAHDEARAGSSSAPATLLSFGQVQRTVNHVAEAAQILADLSRQSNQAAFGMTVELNRDQVDHRSVAVIVEEVRRVADRSNQAALEISRLAEDVKLEINHGYEAARRAETAFERVGGTLDKVHDNVEAAADVIRGQQVLVAEAVRLIGELENTSGGEPEAPGGTEPGVG</sequence>
<accession>A0ABS5TGM1</accession>
<proteinExistence type="predicted"/>
<dbReference type="Pfam" id="PF08447">
    <property type="entry name" value="PAS_3"/>
    <property type="match status" value="5"/>
</dbReference>
<feature type="domain" description="PAC" evidence="4">
    <location>
        <begin position="323"/>
        <end position="375"/>
    </location>
</feature>
<feature type="domain" description="PAS" evidence="3">
    <location>
        <begin position="633"/>
        <end position="659"/>
    </location>
</feature>
<dbReference type="SUPFAM" id="SSF58104">
    <property type="entry name" value="Methyl-accepting chemotaxis protein (MCP) signaling domain"/>
    <property type="match status" value="1"/>
</dbReference>
<dbReference type="PANTHER" id="PTHR24422:SF10">
    <property type="entry name" value="CHEMOTAXIS PROTEIN METHYLTRANSFERASE 2"/>
    <property type="match status" value="1"/>
</dbReference>
<dbReference type="PANTHER" id="PTHR24422">
    <property type="entry name" value="CHEMOTAXIS PROTEIN METHYLTRANSFERASE"/>
    <property type="match status" value="1"/>
</dbReference>
<dbReference type="InterPro" id="IPR000014">
    <property type="entry name" value="PAS"/>
</dbReference>
<feature type="domain" description="PAC" evidence="4">
    <location>
        <begin position="566"/>
        <end position="618"/>
    </location>
</feature>
<gene>
    <name evidence="5" type="ORF">KIH74_11395</name>
</gene>
<protein>
    <submittedName>
        <fullName evidence="5">Methyl-accepting chemotaxis protein</fullName>
    </submittedName>
</protein>
<dbReference type="Gene3D" id="1.10.287.950">
    <property type="entry name" value="Methyl-accepting chemotaxis protein"/>
    <property type="match status" value="1"/>
</dbReference>
<dbReference type="Gene3D" id="3.30.450.20">
    <property type="entry name" value="PAS domain"/>
    <property type="match status" value="5"/>
</dbReference>
<evidence type="ECO:0000259" key="3">
    <source>
        <dbReference type="PROSITE" id="PS50112"/>
    </source>
</evidence>
<dbReference type="EMBL" id="JAHBAY010000004">
    <property type="protein sequence ID" value="MBT0769529.1"/>
    <property type="molecule type" value="Genomic_DNA"/>
</dbReference>
<evidence type="ECO:0000313" key="5">
    <source>
        <dbReference type="EMBL" id="MBT0769529.1"/>
    </source>
</evidence>
<dbReference type="InterPro" id="IPR004090">
    <property type="entry name" value="Chemotax_Me-accpt_rcpt"/>
</dbReference>
<name>A0ABS5TGM1_9ACTN</name>
<dbReference type="InterPro" id="IPR000700">
    <property type="entry name" value="PAS-assoc_C"/>
</dbReference>
<dbReference type="InterPro" id="IPR013655">
    <property type="entry name" value="PAS_fold_3"/>
</dbReference>